<name>A0A3L6EMT3_MAIZE</name>
<gene>
    <name evidence="2" type="ORF">Zm00014a_043264</name>
</gene>
<dbReference type="EMBL" id="NCVQ01000006">
    <property type="protein sequence ID" value="PWZ22404.1"/>
    <property type="molecule type" value="Genomic_DNA"/>
</dbReference>
<evidence type="ECO:0000313" key="3">
    <source>
        <dbReference type="Proteomes" id="UP000251960"/>
    </source>
</evidence>
<protein>
    <submittedName>
        <fullName evidence="2">Uncharacterized protein</fullName>
    </submittedName>
</protein>
<sequence>MASSSVAVPRTTRESSALATTMRSPCLTMDSTVQPLWTASKRRLRRSLPYTAAHGLRRTASRGRTGSRQVSSRRR</sequence>
<feature type="region of interest" description="Disordered" evidence="1">
    <location>
        <begin position="38"/>
        <end position="75"/>
    </location>
</feature>
<proteinExistence type="predicted"/>
<accession>A0A3L6EMT3</accession>
<evidence type="ECO:0000256" key="1">
    <source>
        <dbReference type="SAM" id="MobiDB-lite"/>
    </source>
</evidence>
<dbReference type="AlphaFoldDB" id="A0A3L6EMT3"/>
<comment type="caution">
    <text evidence="2">The sequence shown here is derived from an EMBL/GenBank/DDBJ whole genome shotgun (WGS) entry which is preliminary data.</text>
</comment>
<reference evidence="2 3" key="1">
    <citation type="journal article" date="2018" name="Nat. Genet.">
        <title>Extensive intraspecific gene order and gene structural variations between Mo17 and other maize genomes.</title>
        <authorList>
            <person name="Sun S."/>
            <person name="Zhou Y."/>
            <person name="Chen J."/>
            <person name="Shi J."/>
            <person name="Zhao H."/>
            <person name="Zhao H."/>
            <person name="Song W."/>
            <person name="Zhang M."/>
            <person name="Cui Y."/>
            <person name="Dong X."/>
            <person name="Liu H."/>
            <person name="Ma X."/>
            <person name="Jiao Y."/>
            <person name="Wang B."/>
            <person name="Wei X."/>
            <person name="Stein J.C."/>
            <person name="Glaubitz J.C."/>
            <person name="Lu F."/>
            <person name="Yu G."/>
            <person name="Liang C."/>
            <person name="Fengler K."/>
            <person name="Li B."/>
            <person name="Rafalski A."/>
            <person name="Schnable P.S."/>
            <person name="Ware D.H."/>
            <person name="Buckler E.S."/>
            <person name="Lai J."/>
        </authorList>
    </citation>
    <scope>NUCLEOTIDE SEQUENCE [LARGE SCALE GENOMIC DNA]</scope>
    <source>
        <strain evidence="3">cv. Missouri 17</strain>
        <tissue evidence="2">Seedling</tissue>
    </source>
</reference>
<feature type="region of interest" description="Disordered" evidence="1">
    <location>
        <begin position="1"/>
        <end position="21"/>
    </location>
</feature>
<dbReference type="Proteomes" id="UP000251960">
    <property type="component" value="Chromosome 5"/>
</dbReference>
<organism evidence="2 3">
    <name type="scientific">Zea mays</name>
    <name type="common">Maize</name>
    <dbReference type="NCBI Taxonomy" id="4577"/>
    <lineage>
        <taxon>Eukaryota</taxon>
        <taxon>Viridiplantae</taxon>
        <taxon>Streptophyta</taxon>
        <taxon>Embryophyta</taxon>
        <taxon>Tracheophyta</taxon>
        <taxon>Spermatophyta</taxon>
        <taxon>Magnoliopsida</taxon>
        <taxon>Liliopsida</taxon>
        <taxon>Poales</taxon>
        <taxon>Poaceae</taxon>
        <taxon>PACMAD clade</taxon>
        <taxon>Panicoideae</taxon>
        <taxon>Andropogonodae</taxon>
        <taxon>Andropogoneae</taxon>
        <taxon>Tripsacinae</taxon>
        <taxon>Zea</taxon>
    </lineage>
</organism>
<evidence type="ECO:0000313" key="2">
    <source>
        <dbReference type="EMBL" id="PWZ22404.1"/>
    </source>
</evidence>